<name>A0A9D2RN48_9FIRM</name>
<comment type="caution">
    <text evidence="1">The sequence shown here is derived from an EMBL/GenBank/DDBJ whole genome shotgun (WGS) entry which is preliminary data.</text>
</comment>
<dbReference type="AlphaFoldDB" id="A0A9D2RN48"/>
<evidence type="ECO:0000313" key="1">
    <source>
        <dbReference type="EMBL" id="HJB08542.1"/>
    </source>
</evidence>
<organism evidence="1 2">
    <name type="scientific">Candidatus Enterocloster faecavium</name>
    <dbReference type="NCBI Taxonomy" id="2838560"/>
    <lineage>
        <taxon>Bacteria</taxon>
        <taxon>Bacillati</taxon>
        <taxon>Bacillota</taxon>
        <taxon>Clostridia</taxon>
        <taxon>Lachnospirales</taxon>
        <taxon>Lachnospiraceae</taxon>
        <taxon>Enterocloster</taxon>
    </lineage>
</organism>
<reference evidence="1" key="2">
    <citation type="submission" date="2021-04" db="EMBL/GenBank/DDBJ databases">
        <authorList>
            <person name="Gilroy R."/>
        </authorList>
    </citation>
    <scope>NUCLEOTIDE SEQUENCE</scope>
    <source>
        <strain evidence="1">CHK188-4685</strain>
    </source>
</reference>
<proteinExistence type="predicted"/>
<dbReference type="Proteomes" id="UP000886804">
    <property type="component" value="Unassembled WGS sequence"/>
</dbReference>
<reference evidence="1" key="1">
    <citation type="journal article" date="2021" name="PeerJ">
        <title>Extensive microbial diversity within the chicken gut microbiome revealed by metagenomics and culture.</title>
        <authorList>
            <person name="Gilroy R."/>
            <person name="Ravi A."/>
            <person name="Getino M."/>
            <person name="Pursley I."/>
            <person name="Horton D.L."/>
            <person name="Alikhan N.F."/>
            <person name="Baker D."/>
            <person name="Gharbi K."/>
            <person name="Hall N."/>
            <person name="Watson M."/>
            <person name="Adriaenssens E.M."/>
            <person name="Foster-Nyarko E."/>
            <person name="Jarju S."/>
            <person name="Secka A."/>
            <person name="Antonio M."/>
            <person name="Oren A."/>
            <person name="Chaudhuri R.R."/>
            <person name="La Ragione R."/>
            <person name="Hildebrand F."/>
            <person name="Pallen M.J."/>
        </authorList>
    </citation>
    <scope>NUCLEOTIDE SEQUENCE</scope>
    <source>
        <strain evidence="1">CHK188-4685</strain>
    </source>
</reference>
<accession>A0A9D2RN48</accession>
<evidence type="ECO:0000313" key="2">
    <source>
        <dbReference type="Proteomes" id="UP000886804"/>
    </source>
</evidence>
<sequence length="202" mass="23642">MKQEAEMERYRKLLEEDSASKLLNFSEKSSIIKRSMQEAQSQQQRLIRQFGMREAEGYIKELGYRIEEEEPELMPHFLYMGIMEPKGRVIRLNRTVMKLAVSYMKSKSSCEKEQIEKFREIILFHELYHGIEEQTAGIYTRNVKVSRRLAGVFTTTRRIESASEIGAIHFSKLMAGASFSPCLYMDYLLAAIHMHSEVRDEL</sequence>
<dbReference type="EMBL" id="DWYS01000141">
    <property type="protein sequence ID" value="HJB08542.1"/>
    <property type="molecule type" value="Genomic_DNA"/>
</dbReference>
<protein>
    <submittedName>
        <fullName evidence="1">Uncharacterized protein</fullName>
    </submittedName>
</protein>
<gene>
    <name evidence="1" type="ORF">H9716_11890</name>
</gene>